<dbReference type="Proteomes" id="UP000583127">
    <property type="component" value="Unassembled WGS sequence"/>
</dbReference>
<keyword evidence="2" id="KW-1185">Reference proteome</keyword>
<dbReference type="RefSeq" id="WP_169500720.1">
    <property type="nucleotide sequence ID" value="NZ_JABBFZ010000022.1"/>
</dbReference>
<name>A0A7Y0A135_9BURK</name>
<protein>
    <submittedName>
        <fullName evidence="1">Uncharacterized protein</fullName>
    </submittedName>
</protein>
<proteinExistence type="predicted"/>
<gene>
    <name evidence="1" type="ORF">HHL14_27360</name>
</gene>
<organism evidence="1 2">
    <name type="scientific">Paraburkholderia antibiotica</name>
    <dbReference type="NCBI Taxonomy" id="2728839"/>
    <lineage>
        <taxon>Bacteria</taxon>
        <taxon>Pseudomonadati</taxon>
        <taxon>Pseudomonadota</taxon>
        <taxon>Betaproteobacteria</taxon>
        <taxon>Burkholderiales</taxon>
        <taxon>Burkholderiaceae</taxon>
        <taxon>Paraburkholderia</taxon>
    </lineage>
</organism>
<dbReference type="AlphaFoldDB" id="A0A7Y0A135"/>
<evidence type="ECO:0000313" key="1">
    <source>
        <dbReference type="EMBL" id="NML34537.1"/>
    </source>
</evidence>
<sequence>MPDNDDEVLFARSGMSHPLGKLVSMMKTVVPEVVEDRMIAAARAEGMSMAELHREILCRWACGDEIDRLVERRRRVALMNGSNSGPERGSQS</sequence>
<dbReference type="EMBL" id="JABBFZ010000022">
    <property type="protein sequence ID" value="NML34537.1"/>
    <property type="molecule type" value="Genomic_DNA"/>
</dbReference>
<comment type="caution">
    <text evidence="1">The sequence shown here is derived from an EMBL/GenBank/DDBJ whole genome shotgun (WGS) entry which is preliminary data.</text>
</comment>
<accession>A0A7Y0A135</accession>
<evidence type="ECO:0000313" key="2">
    <source>
        <dbReference type="Proteomes" id="UP000583127"/>
    </source>
</evidence>
<reference evidence="1 2" key="1">
    <citation type="submission" date="2020-04" db="EMBL/GenBank/DDBJ databases">
        <title>Paraburkholderia sp. G-4-1-8 isolated from soil.</title>
        <authorList>
            <person name="Dahal R.H."/>
        </authorList>
    </citation>
    <scope>NUCLEOTIDE SEQUENCE [LARGE SCALE GENOMIC DNA]</scope>
    <source>
        <strain evidence="1 2">G-4-1-8</strain>
    </source>
</reference>